<comment type="similarity">
    <text evidence="1 5">Belongs to the histone-like Alba family.</text>
</comment>
<evidence type="ECO:0000313" key="7">
    <source>
        <dbReference type="EMBL" id="HIQ30254.1"/>
    </source>
</evidence>
<dbReference type="GO" id="GO:0003723">
    <property type="term" value="F:RNA binding"/>
    <property type="evidence" value="ECO:0007669"/>
    <property type="project" value="InterPro"/>
</dbReference>
<dbReference type="Pfam" id="PF01918">
    <property type="entry name" value="Alba"/>
    <property type="match status" value="1"/>
</dbReference>
<keyword evidence="5" id="KW-0226">DNA condensation</keyword>
<accession>A0A833EAG3</accession>
<dbReference type="GO" id="GO:0030261">
    <property type="term" value="P:chromosome condensation"/>
    <property type="evidence" value="ECO:0007669"/>
    <property type="project" value="UniProtKB-KW"/>
</dbReference>
<evidence type="ECO:0000256" key="2">
    <source>
        <dbReference type="ARBA" id="ARBA00022454"/>
    </source>
</evidence>
<dbReference type="Proteomes" id="UP000608579">
    <property type="component" value="Unassembled WGS sequence"/>
</dbReference>
<evidence type="ECO:0000256" key="1">
    <source>
        <dbReference type="ARBA" id="ARBA00008018"/>
    </source>
</evidence>
<comment type="caution">
    <text evidence="7">The sequence shown here is derived from an EMBL/GenBank/DDBJ whole genome shotgun (WGS) entry which is preliminary data.</text>
</comment>
<name>A0A833EAG3_CALS0</name>
<keyword evidence="2 5" id="KW-0158">Chromosome</keyword>
<reference evidence="7" key="1">
    <citation type="journal article" date="2020" name="ISME J.">
        <title>Gammaproteobacteria mediating utilization of methyl-, sulfur- and petroleum organic compounds in deep ocean hydrothermal plumes.</title>
        <authorList>
            <person name="Zhou Z."/>
            <person name="Liu Y."/>
            <person name="Pan J."/>
            <person name="Cron B.R."/>
            <person name="Toner B.M."/>
            <person name="Anantharaman K."/>
            <person name="Breier J.A."/>
            <person name="Dick G.J."/>
            <person name="Li M."/>
        </authorList>
    </citation>
    <scope>NUCLEOTIDE SEQUENCE</scope>
    <source>
        <strain evidence="7">SZUA-1515</strain>
    </source>
</reference>
<dbReference type="GO" id="GO:0005737">
    <property type="term" value="C:cytoplasm"/>
    <property type="evidence" value="ECO:0007669"/>
    <property type="project" value="UniProtKB-SubCell"/>
</dbReference>
<dbReference type="PIRSF" id="PIRSF028732">
    <property type="entry name" value="Alba"/>
    <property type="match status" value="1"/>
</dbReference>
<dbReference type="HAMAP" id="MF_01122">
    <property type="entry name" value="AlbA"/>
    <property type="match status" value="1"/>
</dbReference>
<dbReference type="Gene3D" id="3.30.110.20">
    <property type="entry name" value="Alba-like domain"/>
    <property type="match status" value="1"/>
</dbReference>
<gene>
    <name evidence="5" type="primary">albA</name>
    <name evidence="7" type="ORF">EYH45_06795</name>
</gene>
<dbReference type="AlphaFoldDB" id="A0A833EAG3"/>
<feature type="domain" description="DNA/RNA-binding protein Alba-like" evidence="6">
    <location>
        <begin position="6"/>
        <end position="67"/>
    </location>
</feature>
<comment type="caution">
    <text evidence="5">Lacks conserved residue(s) required for the propagation of feature annotation.</text>
</comment>
<keyword evidence="3 5" id="KW-0963">Cytoplasm</keyword>
<proteinExistence type="inferred from homology"/>
<keyword evidence="4 5" id="KW-0238">DNA-binding</keyword>
<evidence type="ECO:0000256" key="5">
    <source>
        <dbReference type="HAMAP-Rule" id="MF_01122"/>
    </source>
</evidence>
<dbReference type="InterPro" id="IPR036882">
    <property type="entry name" value="Alba-like_dom_sf"/>
</dbReference>
<evidence type="ECO:0000313" key="8">
    <source>
        <dbReference type="Proteomes" id="UP000608579"/>
    </source>
</evidence>
<dbReference type="EMBL" id="DQVM01000130">
    <property type="protein sequence ID" value="HIQ30254.1"/>
    <property type="molecule type" value="Genomic_DNA"/>
</dbReference>
<dbReference type="GO" id="GO:0005694">
    <property type="term" value="C:chromosome"/>
    <property type="evidence" value="ECO:0007669"/>
    <property type="project" value="UniProtKB-SubCell"/>
</dbReference>
<dbReference type="SUPFAM" id="SSF82704">
    <property type="entry name" value="AlbA-like"/>
    <property type="match status" value="1"/>
</dbReference>
<sequence>MTSINNVIIVGRKPVFSYITACITLFNQGVDEIILRARGRSIANCVDTVEKLRQSFSPNITVKRISIWSEEFEVEGKKKYISYMEIRIEKEKNLKS</sequence>
<evidence type="ECO:0000256" key="3">
    <source>
        <dbReference type="ARBA" id="ARBA00022490"/>
    </source>
</evidence>
<comment type="subcellular location">
    <subcellularLocation>
        <location evidence="5">Cytoplasm</location>
    </subcellularLocation>
    <subcellularLocation>
        <location evidence="5">Chromosome</location>
    </subcellularLocation>
</comment>
<evidence type="ECO:0000256" key="4">
    <source>
        <dbReference type="ARBA" id="ARBA00023125"/>
    </source>
</evidence>
<dbReference type="GO" id="GO:0003690">
    <property type="term" value="F:double-stranded DNA binding"/>
    <property type="evidence" value="ECO:0007669"/>
    <property type="project" value="UniProtKB-UniRule"/>
</dbReference>
<dbReference type="InterPro" id="IPR013795">
    <property type="entry name" value="DNA/RNA-bd_Alba"/>
</dbReference>
<dbReference type="InterPro" id="IPR002775">
    <property type="entry name" value="DNA/RNA-bd_Alba-like"/>
</dbReference>
<organism evidence="7 8">
    <name type="scientific">Caldiarchaeum subterraneum</name>
    <dbReference type="NCBI Taxonomy" id="311458"/>
    <lineage>
        <taxon>Archaea</taxon>
        <taxon>Nitrososphaerota</taxon>
        <taxon>Candidatus Caldarchaeales</taxon>
        <taxon>Candidatus Caldarchaeaceae</taxon>
        <taxon>Candidatus Caldarchaeum</taxon>
    </lineage>
</organism>
<comment type="function">
    <text evidence="5">Binds double-stranded DNA tightly but without sequence specificity. Involved in DNA compaction.</text>
</comment>
<protein>
    <recommendedName>
        <fullName evidence="5">DNA/RNA-binding protein Alba</fullName>
    </recommendedName>
</protein>
<evidence type="ECO:0000259" key="6">
    <source>
        <dbReference type="Pfam" id="PF01918"/>
    </source>
</evidence>